<keyword evidence="2" id="KW-1185">Reference proteome</keyword>
<dbReference type="InterPro" id="IPR033192">
    <property type="entry name" value="ODAD3"/>
</dbReference>
<evidence type="ECO:0000313" key="2">
    <source>
        <dbReference type="Proteomes" id="UP000694925"/>
    </source>
</evidence>
<dbReference type="GeneID" id="113464843"/>
<gene>
    <name evidence="3" type="primary">LOC113464843</name>
</gene>
<dbReference type="GO" id="GO:0036158">
    <property type="term" value="P:outer dynein arm assembly"/>
    <property type="evidence" value="ECO:0007669"/>
    <property type="project" value="InterPro"/>
</dbReference>
<dbReference type="GO" id="GO:0035253">
    <property type="term" value="C:ciliary rootlet"/>
    <property type="evidence" value="ECO:0007669"/>
    <property type="project" value="TreeGrafter"/>
</dbReference>
<dbReference type="PANTHER" id="PTHR46518">
    <property type="entry name" value="COILED-COIL DOMAIN-CONTAINING PROTEIN 151"/>
    <property type="match status" value="1"/>
</dbReference>
<dbReference type="Proteomes" id="UP000694925">
    <property type="component" value="Unplaced"/>
</dbReference>
<evidence type="ECO:0000313" key="3">
    <source>
        <dbReference type="RefSeq" id="XP_026672957.1"/>
    </source>
</evidence>
<dbReference type="AlphaFoldDB" id="A0AAJ7S7W2"/>
<dbReference type="PANTHER" id="PTHR46518:SF1">
    <property type="entry name" value="OUTER DYNEIN ARM-DOCKING COMPLEX SUBUNIT 3"/>
    <property type="match status" value="1"/>
</dbReference>
<dbReference type="GO" id="GO:0003341">
    <property type="term" value="P:cilium movement"/>
    <property type="evidence" value="ECO:0007669"/>
    <property type="project" value="InterPro"/>
</dbReference>
<accession>A0AAJ7S7W2</accession>
<dbReference type="GO" id="GO:0036064">
    <property type="term" value="C:ciliary basal body"/>
    <property type="evidence" value="ECO:0007669"/>
    <property type="project" value="TreeGrafter"/>
</dbReference>
<dbReference type="CTD" id="39345"/>
<dbReference type="RefSeq" id="XP_026672957.1">
    <property type="nucleotide sequence ID" value="XM_026817156.1"/>
</dbReference>
<proteinExistence type="predicted"/>
<feature type="coiled-coil region" evidence="1">
    <location>
        <begin position="6"/>
        <end position="112"/>
    </location>
</feature>
<name>A0AAJ7S7W2_9HYME</name>
<dbReference type="KEGG" id="ccal:113464843"/>
<dbReference type="GO" id="GO:0097542">
    <property type="term" value="C:ciliary tip"/>
    <property type="evidence" value="ECO:0007669"/>
    <property type="project" value="TreeGrafter"/>
</dbReference>
<reference evidence="3" key="1">
    <citation type="submission" date="2025-08" db="UniProtKB">
        <authorList>
            <consortium name="RefSeq"/>
        </authorList>
    </citation>
    <scope>IDENTIFICATION</scope>
    <source>
        <tissue evidence="3">Whole body</tissue>
    </source>
</reference>
<organism evidence="2 3">
    <name type="scientific">Ceratina calcarata</name>
    <dbReference type="NCBI Taxonomy" id="156304"/>
    <lineage>
        <taxon>Eukaryota</taxon>
        <taxon>Metazoa</taxon>
        <taxon>Ecdysozoa</taxon>
        <taxon>Arthropoda</taxon>
        <taxon>Hexapoda</taxon>
        <taxon>Insecta</taxon>
        <taxon>Pterygota</taxon>
        <taxon>Neoptera</taxon>
        <taxon>Endopterygota</taxon>
        <taxon>Hymenoptera</taxon>
        <taxon>Apocrita</taxon>
        <taxon>Aculeata</taxon>
        <taxon>Apoidea</taxon>
        <taxon>Anthophila</taxon>
        <taxon>Apidae</taxon>
        <taxon>Ceratina</taxon>
        <taxon>Zadontomerus</taxon>
    </lineage>
</organism>
<evidence type="ECO:0000256" key="1">
    <source>
        <dbReference type="SAM" id="Coils"/>
    </source>
</evidence>
<sequence length="221" mass="26282">MSDPLTPNVENKLNDLNKKIAEIKKKIQLSEGQRKANFEEYEARKHEYAEKIVSLKQSIRELYTEYANIQNNEGKSAGRVHTRRSASAHEKKRNLDETIAKVQEDNVRLRKKYDLIKYQRKKRQQRLHALLEEYGQLVSDKMQKIFKKKIENPLRTKIVKLEVRLEHIRMLQIKANIARMKYRSMGSDFQEKSVFYASTLKNLEDEIKEQVNEIKRLQARP</sequence>
<protein>
    <submittedName>
        <fullName evidence="3">Uncharacterized protein LOC113464843</fullName>
    </submittedName>
</protein>
<keyword evidence="1" id="KW-0175">Coiled coil</keyword>